<keyword evidence="1 3" id="KW-0732">Signal</keyword>
<dbReference type="Proteomes" id="UP000254101">
    <property type="component" value="Unassembled WGS sequence"/>
</dbReference>
<evidence type="ECO:0000313" key="6">
    <source>
        <dbReference type="Proteomes" id="UP000254101"/>
    </source>
</evidence>
<name>A0A395LS13_9SPHN</name>
<dbReference type="Gene3D" id="3.30.1450.10">
    <property type="match status" value="1"/>
</dbReference>
<comment type="caution">
    <text evidence="5">The sequence shown here is derived from an EMBL/GenBank/DDBJ whole genome shotgun (WGS) entry which is preliminary data.</text>
</comment>
<reference evidence="5 6" key="1">
    <citation type="submission" date="2018-07" db="EMBL/GenBank/DDBJ databases">
        <title>Erythrobacter nanhaiensis sp. nov., a novel member of the genus Erythrobacter isolated from the South China Sea.</title>
        <authorList>
            <person name="Chen X."/>
            <person name="Liu J."/>
        </authorList>
    </citation>
    <scope>NUCLEOTIDE SEQUENCE [LARGE SCALE GENOMIC DNA]</scope>
    <source>
        <strain evidence="5 6">S-5</strain>
    </source>
</reference>
<feature type="domain" description="Outer membrane protein assembly factor BamE" evidence="4">
    <location>
        <begin position="30"/>
        <end position="102"/>
    </location>
</feature>
<dbReference type="AlphaFoldDB" id="A0A395LS13"/>
<dbReference type="PROSITE" id="PS51257">
    <property type="entry name" value="PROKAR_LIPOPROTEIN"/>
    <property type="match status" value="1"/>
</dbReference>
<organism evidence="5 6">
    <name type="scientific">Alteriqipengyuania lutimaris</name>
    <dbReference type="NCBI Taxonomy" id="1538146"/>
    <lineage>
        <taxon>Bacteria</taxon>
        <taxon>Pseudomonadati</taxon>
        <taxon>Pseudomonadota</taxon>
        <taxon>Alphaproteobacteria</taxon>
        <taxon>Sphingomonadales</taxon>
        <taxon>Erythrobacteraceae</taxon>
        <taxon>Alteriqipengyuania</taxon>
    </lineage>
</organism>
<dbReference type="InterPro" id="IPR007450">
    <property type="entry name" value="BamE_dom"/>
</dbReference>
<accession>A0A395LS13</accession>
<dbReference type="EMBL" id="QRBB01000001">
    <property type="protein sequence ID" value="RDS77370.1"/>
    <property type="molecule type" value="Genomic_DNA"/>
</dbReference>
<dbReference type="GO" id="GO:0019867">
    <property type="term" value="C:outer membrane"/>
    <property type="evidence" value="ECO:0007669"/>
    <property type="project" value="InterPro"/>
</dbReference>
<protein>
    <submittedName>
        <fullName evidence="5">Outer membrane protein assembly factor BamE</fullName>
    </submittedName>
</protein>
<evidence type="ECO:0000313" key="5">
    <source>
        <dbReference type="EMBL" id="RDS77370.1"/>
    </source>
</evidence>
<evidence type="ECO:0000256" key="2">
    <source>
        <dbReference type="ARBA" id="ARBA00023136"/>
    </source>
</evidence>
<proteinExistence type="predicted"/>
<evidence type="ECO:0000259" key="4">
    <source>
        <dbReference type="Pfam" id="PF04355"/>
    </source>
</evidence>
<feature type="signal peptide" evidence="3">
    <location>
        <begin position="1"/>
        <end position="21"/>
    </location>
</feature>
<keyword evidence="2" id="KW-0472">Membrane</keyword>
<dbReference type="OrthoDB" id="7160681at2"/>
<gene>
    <name evidence="5" type="ORF">DL238_06920</name>
</gene>
<feature type="chain" id="PRO_5017278338" evidence="3">
    <location>
        <begin position="22"/>
        <end position="157"/>
    </location>
</feature>
<dbReference type="RefSeq" id="WP_115491589.1">
    <property type="nucleotide sequence ID" value="NZ_JACHWW010000001.1"/>
</dbReference>
<evidence type="ECO:0000256" key="1">
    <source>
        <dbReference type="ARBA" id="ARBA00022729"/>
    </source>
</evidence>
<sequence>MRIVKLTAPVVLLGLALTAGGCTSIRETRGYFNDERLIGLVQPGIDNQQSVQATLGRPTFTSQFGPETWYYVSSTTGRKPFVRPRIEDHSVLAVRFDGTGSVVAADRSGMDEVVYLRPDGDATPTLGRERGFLEDLFGNIGTVGAPGAGPGGGGPGR</sequence>
<dbReference type="Pfam" id="PF04355">
    <property type="entry name" value="BamE"/>
    <property type="match status" value="1"/>
</dbReference>
<keyword evidence="6" id="KW-1185">Reference proteome</keyword>
<evidence type="ECO:0000256" key="3">
    <source>
        <dbReference type="SAM" id="SignalP"/>
    </source>
</evidence>
<dbReference type="InterPro" id="IPR037873">
    <property type="entry name" value="BamE-like"/>
</dbReference>